<dbReference type="Gene3D" id="1.20.1290.10">
    <property type="entry name" value="AhpD-like"/>
    <property type="match status" value="1"/>
</dbReference>
<dbReference type="AlphaFoldDB" id="A0AAV5G5E4"/>
<accession>A0AAV5G5E4</accession>
<reference evidence="2 3" key="1">
    <citation type="submission" date="2021-12" db="EMBL/GenBank/DDBJ databases">
        <title>High titer production of polyol ester of fatty acids by Rhodotorula paludigena BS15 towards product separation-free biomass refinery.</title>
        <authorList>
            <person name="Mano J."/>
            <person name="Ono H."/>
            <person name="Tanaka T."/>
            <person name="Naito K."/>
            <person name="Sushida H."/>
            <person name="Ike M."/>
            <person name="Tokuyasu K."/>
            <person name="Kitaoka M."/>
        </authorList>
    </citation>
    <scope>NUCLEOTIDE SEQUENCE [LARGE SCALE GENOMIC DNA]</scope>
    <source>
        <strain evidence="2 3">BS15</strain>
    </source>
</reference>
<evidence type="ECO:0000313" key="3">
    <source>
        <dbReference type="Proteomes" id="UP001342314"/>
    </source>
</evidence>
<dbReference type="InterPro" id="IPR003779">
    <property type="entry name" value="CMD-like"/>
</dbReference>
<feature type="domain" description="Carboxymuconolactone decarboxylase-like" evidence="1">
    <location>
        <begin position="68"/>
        <end position="120"/>
    </location>
</feature>
<dbReference type="InterPro" id="IPR029032">
    <property type="entry name" value="AhpD-like"/>
</dbReference>
<dbReference type="SUPFAM" id="SSF69118">
    <property type="entry name" value="AhpD-like"/>
    <property type="match status" value="1"/>
</dbReference>
<dbReference type="EMBL" id="BQKY01000001">
    <property type="protein sequence ID" value="GJN87605.1"/>
    <property type="molecule type" value="Genomic_DNA"/>
</dbReference>
<name>A0AAV5G5E4_9BASI</name>
<sequence length="129" mass="13881">MSSNDSASSAARQKLLDNSKAFLDSMSSEGNADKMLAAQSDFARPGFEYMLRGAFDGIWAREGLERNILASSGKISQLKSHVGMGLKNGLSEEEIRECLLHVMGYCGFPAGLDAFAAANEVIQQAKESK</sequence>
<dbReference type="PANTHER" id="PTHR33570:SF2">
    <property type="entry name" value="CARBOXYMUCONOLACTONE DECARBOXYLASE-LIKE DOMAIN-CONTAINING PROTEIN"/>
    <property type="match status" value="1"/>
</dbReference>
<dbReference type="GO" id="GO:0051920">
    <property type="term" value="F:peroxiredoxin activity"/>
    <property type="evidence" value="ECO:0007669"/>
    <property type="project" value="InterPro"/>
</dbReference>
<dbReference type="Proteomes" id="UP001342314">
    <property type="component" value="Unassembled WGS sequence"/>
</dbReference>
<comment type="caution">
    <text evidence="2">The sequence shown here is derived from an EMBL/GenBank/DDBJ whole genome shotgun (WGS) entry which is preliminary data.</text>
</comment>
<proteinExistence type="predicted"/>
<dbReference type="Pfam" id="PF02627">
    <property type="entry name" value="CMD"/>
    <property type="match status" value="1"/>
</dbReference>
<dbReference type="PANTHER" id="PTHR33570">
    <property type="entry name" value="4-CARBOXYMUCONOLACTONE DECARBOXYLASE FAMILY PROTEIN"/>
    <property type="match status" value="1"/>
</dbReference>
<keyword evidence="3" id="KW-1185">Reference proteome</keyword>
<evidence type="ECO:0000259" key="1">
    <source>
        <dbReference type="Pfam" id="PF02627"/>
    </source>
</evidence>
<protein>
    <recommendedName>
        <fullName evidence="1">Carboxymuconolactone decarboxylase-like domain-containing protein</fullName>
    </recommendedName>
</protein>
<evidence type="ECO:0000313" key="2">
    <source>
        <dbReference type="EMBL" id="GJN87605.1"/>
    </source>
</evidence>
<dbReference type="InterPro" id="IPR052512">
    <property type="entry name" value="4CMD/NDH-1_regulator"/>
</dbReference>
<gene>
    <name evidence="2" type="ORF">Rhopal_000560-T1</name>
</gene>
<organism evidence="2 3">
    <name type="scientific">Rhodotorula paludigena</name>
    <dbReference type="NCBI Taxonomy" id="86838"/>
    <lineage>
        <taxon>Eukaryota</taxon>
        <taxon>Fungi</taxon>
        <taxon>Dikarya</taxon>
        <taxon>Basidiomycota</taxon>
        <taxon>Pucciniomycotina</taxon>
        <taxon>Microbotryomycetes</taxon>
        <taxon>Sporidiobolales</taxon>
        <taxon>Sporidiobolaceae</taxon>
        <taxon>Rhodotorula</taxon>
    </lineage>
</organism>